<dbReference type="SUPFAM" id="SSF56219">
    <property type="entry name" value="DNase I-like"/>
    <property type="match status" value="1"/>
</dbReference>
<dbReference type="KEGG" id="mcha:111024737"/>
<dbReference type="AlphaFoldDB" id="A0A6J1DYP6"/>
<dbReference type="OrthoDB" id="1749972at2759"/>
<sequence>MSSWCSWNVRGLNVAAKGREVRSFLGSVRVEFCCLLETRVLQRNFACLSPLPGALAVREQLLFFWCWFFVFASNFTFEQALLWDSLVSICSACCGPGVVMGDFNAIRHSSEVLGGSPVLTDIDVNQGSTIVMPQGPITRSRSKKEDQERDGPFQVLERINDNAYKIDLPGDGYDSRTNPSQEREDDVNQGSTIVMPQGPITRSRSKKLQQALLSYVQYLADLVEPRVSGSWFTWTNKHLGAGLILKHLDRVLVNSAWFGSMPVFEVQVREWGVSDHCPLVFLVGTVVPKGRPSFQFFDYWASDPLFLSVVRDTWQVHSQVSPLVSFGMNLRALKPVLRRFGHQIDTIQKGVQEARARMLATQALLLSVPSSIGAQEEERVATRDFWDWAVMEEASLRQKSQVRWLSLGDQNSTFFHRCVRDRIVRNDLASLTDDVGRVVTDRAEIARLTVGFYRRLMGSECVGYRDLTARLAAIVDFVWPPECGVELCRPVTSLEVWEVLFSMNIGKAPGPDGFSVGFFKAAWSIVGDDFCSSHRVSYWSTELTWICHVSAGSSSRRHVWRLAWTSTVSLLWRERNLRIHGGQGRLSSVLLRVIKAEVYFRCTTWPGSCCKSSEPMLVSA</sequence>
<evidence type="ECO:0000256" key="1">
    <source>
        <dbReference type="SAM" id="MobiDB-lite"/>
    </source>
</evidence>
<evidence type="ECO:0000259" key="2">
    <source>
        <dbReference type="Pfam" id="PF24626"/>
    </source>
</evidence>
<dbReference type="GeneID" id="111024737"/>
<organism evidence="3 4">
    <name type="scientific">Momordica charantia</name>
    <name type="common">Bitter gourd</name>
    <name type="synonym">Balsam pear</name>
    <dbReference type="NCBI Taxonomy" id="3673"/>
    <lineage>
        <taxon>Eukaryota</taxon>
        <taxon>Viridiplantae</taxon>
        <taxon>Streptophyta</taxon>
        <taxon>Embryophyta</taxon>
        <taxon>Tracheophyta</taxon>
        <taxon>Spermatophyta</taxon>
        <taxon>Magnoliopsida</taxon>
        <taxon>eudicotyledons</taxon>
        <taxon>Gunneridae</taxon>
        <taxon>Pentapetalae</taxon>
        <taxon>rosids</taxon>
        <taxon>fabids</taxon>
        <taxon>Cucurbitales</taxon>
        <taxon>Cucurbitaceae</taxon>
        <taxon>Momordiceae</taxon>
        <taxon>Momordica</taxon>
    </lineage>
</organism>
<dbReference type="PANTHER" id="PTHR33710">
    <property type="entry name" value="BNAC02G09200D PROTEIN"/>
    <property type="match status" value="1"/>
</dbReference>
<evidence type="ECO:0000313" key="4">
    <source>
        <dbReference type="RefSeq" id="XP_022158199.1"/>
    </source>
</evidence>
<evidence type="ECO:0000313" key="3">
    <source>
        <dbReference type="Proteomes" id="UP000504603"/>
    </source>
</evidence>
<feature type="domain" description="Tf2-1-like SH3-like" evidence="2">
    <location>
        <begin position="140"/>
        <end position="170"/>
    </location>
</feature>
<accession>A0A6J1DYP6</accession>
<dbReference type="InterPro" id="IPR036691">
    <property type="entry name" value="Endo/exonu/phosph_ase_sf"/>
</dbReference>
<dbReference type="Proteomes" id="UP000504603">
    <property type="component" value="Unplaced"/>
</dbReference>
<dbReference type="RefSeq" id="XP_022158199.1">
    <property type="nucleotide sequence ID" value="XM_022302507.1"/>
</dbReference>
<dbReference type="PANTHER" id="PTHR33710:SF64">
    <property type="entry name" value="ENDONUCLEASE_EXONUCLEASE_PHOSPHATASE DOMAIN-CONTAINING PROTEIN"/>
    <property type="match status" value="1"/>
</dbReference>
<proteinExistence type="predicted"/>
<dbReference type="GO" id="GO:0003824">
    <property type="term" value="F:catalytic activity"/>
    <property type="evidence" value="ECO:0007669"/>
    <property type="project" value="InterPro"/>
</dbReference>
<keyword evidence="3" id="KW-1185">Reference proteome</keyword>
<reference evidence="4" key="1">
    <citation type="submission" date="2025-08" db="UniProtKB">
        <authorList>
            <consortium name="RefSeq"/>
        </authorList>
    </citation>
    <scope>IDENTIFICATION</scope>
    <source>
        <strain evidence="4">OHB3-1</strain>
    </source>
</reference>
<dbReference type="Gene3D" id="3.60.10.10">
    <property type="entry name" value="Endonuclease/exonuclease/phosphatase"/>
    <property type="match status" value="1"/>
</dbReference>
<dbReference type="Pfam" id="PF24626">
    <property type="entry name" value="SH3_Tf2-1"/>
    <property type="match status" value="1"/>
</dbReference>
<dbReference type="InterPro" id="IPR056924">
    <property type="entry name" value="SH3_Tf2-1"/>
</dbReference>
<feature type="region of interest" description="Disordered" evidence="1">
    <location>
        <begin position="165"/>
        <end position="198"/>
    </location>
</feature>
<name>A0A6J1DYP6_MOMCH</name>
<protein>
    <submittedName>
        <fullName evidence="4">Uncharacterized protein LOC111024737</fullName>
    </submittedName>
</protein>
<gene>
    <name evidence="4" type="primary">LOC111024737</name>
</gene>